<dbReference type="EMBL" id="JALKFT010000014">
    <property type="protein sequence ID" value="MCK9877045.1"/>
    <property type="molecule type" value="Genomic_DNA"/>
</dbReference>
<keyword evidence="3" id="KW-1185">Reference proteome</keyword>
<sequence>MATGLALVMATAAACAPGSDRTVATGATTSSTATATATATTNPHVTQHAYRAGESFTYFYDSTAATYATQQAQNGQVVRVTDLQTISDVRAMVRFSVVNQNGTLAKKVELLDTRFRDISKDAAQPGQPAIPFKKIQTAAPNFPATFSYTYPLNGENDVARNLNTIFKDYPDPHLVQLIDIFSLFGAPASIPSTVGVGQVTSTPGVDVDLLGTTYHSAGQVLLFERVDRKGTTNQAYFKNQGLGNYFNDYGVDTNVHSTYHVALNGPASGLLAGGDLSETAIQGGVGGAPRTATQRQVSLTLQNLDTRSAVDSYGPDLKPIS</sequence>
<evidence type="ECO:0000313" key="2">
    <source>
        <dbReference type="EMBL" id="MCK9877045.1"/>
    </source>
</evidence>
<reference evidence="2 3" key="1">
    <citation type="submission" date="2022-04" db="EMBL/GenBank/DDBJ databases">
        <title>Genome diversity in the genus Frankia.</title>
        <authorList>
            <person name="Carlos-Shanley C."/>
            <person name="Hahn D."/>
        </authorList>
    </citation>
    <scope>NUCLEOTIDE SEQUENCE [LARGE SCALE GENOMIC DNA]</scope>
    <source>
        <strain evidence="2 3">Ag45/Mut15</strain>
    </source>
</reference>
<proteinExistence type="predicted"/>
<evidence type="ECO:0000256" key="1">
    <source>
        <dbReference type="SAM" id="SignalP"/>
    </source>
</evidence>
<evidence type="ECO:0000313" key="3">
    <source>
        <dbReference type="Proteomes" id="UP001201873"/>
    </source>
</evidence>
<protein>
    <submittedName>
        <fullName evidence="2">Uncharacterized protein</fullName>
    </submittedName>
</protein>
<gene>
    <name evidence="2" type="ORF">MXD59_14900</name>
</gene>
<keyword evidence="1" id="KW-0732">Signal</keyword>
<accession>A0ABT0K029</accession>
<comment type="caution">
    <text evidence="2">The sequence shown here is derived from an EMBL/GenBank/DDBJ whole genome shotgun (WGS) entry which is preliminary data.</text>
</comment>
<name>A0ABT0K029_9ACTN</name>
<dbReference type="Proteomes" id="UP001201873">
    <property type="component" value="Unassembled WGS sequence"/>
</dbReference>
<feature type="chain" id="PRO_5046388051" evidence="1">
    <location>
        <begin position="17"/>
        <end position="321"/>
    </location>
</feature>
<organism evidence="2 3">
    <name type="scientific">Frankia umida</name>
    <dbReference type="NCBI Taxonomy" id="573489"/>
    <lineage>
        <taxon>Bacteria</taxon>
        <taxon>Bacillati</taxon>
        <taxon>Actinomycetota</taxon>
        <taxon>Actinomycetes</taxon>
        <taxon>Frankiales</taxon>
        <taxon>Frankiaceae</taxon>
        <taxon>Frankia</taxon>
    </lineage>
</organism>
<feature type="signal peptide" evidence="1">
    <location>
        <begin position="1"/>
        <end position="16"/>
    </location>
</feature>
<dbReference type="RefSeq" id="WP_248825344.1">
    <property type="nucleotide sequence ID" value="NZ_JALKFT010000014.1"/>
</dbReference>